<sequence length="62" mass="6636">LTVRCSLDPTAFFLVFAIQFPPLIVAFPLLPALSPTGSRSLCARSHSTPITTGGPVFLQRHA</sequence>
<evidence type="ECO:0000313" key="2">
    <source>
        <dbReference type="Ensembl" id="ENSGEVP00005018926.1"/>
    </source>
</evidence>
<organism evidence="2 3">
    <name type="scientific">Gopherus evgoodei</name>
    <name type="common">Goodes thornscrub tortoise</name>
    <dbReference type="NCBI Taxonomy" id="1825980"/>
    <lineage>
        <taxon>Eukaryota</taxon>
        <taxon>Metazoa</taxon>
        <taxon>Chordata</taxon>
        <taxon>Craniata</taxon>
        <taxon>Vertebrata</taxon>
        <taxon>Euteleostomi</taxon>
        <taxon>Archelosauria</taxon>
        <taxon>Testudinata</taxon>
        <taxon>Testudines</taxon>
        <taxon>Cryptodira</taxon>
        <taxon>Durocryptodira</taxon>
        <taxon>Testudinoidea</taxon>
        <taxon>Testudinidae</taxon>
        <taxon>Gopherus</taxon>
    </lineage>
</organism>
<keyword evidence="1" id="KW-0472">Membrane</keyword>
<feature type="transmembrane region" description="Helical" evidence="1">
    <location>
        <begin position="12"/>
        <end position="30"/>
    </location>
</feature>
<reference evidence="2" key="1">
    <citation type="submission" date="2025-08" db="UniProtKB">
        <authorList>
            <consortium name="Ensembl"/>
        </authorList>
    </citation>
    <scope>IDENTIFICATION</scope>
</reference>
<name>A0A8C4Y4F4_9SAUR</name>
<proteinExistence type="predicted"/>
<protein>
    <submittedName>
        <fullName evidence="2">Uncharacterized protein</fullName>
    </submittedName>
</protein>
<evidence type="ECO:0000256" key="1">
    <source>
        <dbReference type="SAM" id="Phobius"/>
    </source>
</evidence>
<reference evidence="2" key="2">
    <citation type="submission" date="2025-09" db="UniProtKB">
        <authorList>
            <consortium name="Ensembl"/>
        </authorList>
    </citation>
    <scope>IDENTIFICATION</scope>
</reference>
<keyword evidence="3" id="KW-1185">Reference proteome</keyword>
<keyword evidence="1" id="KW-1133">Transmembrane helix</keyword>
<dbReference type="AlphaFoldDB" id="A0A8C4Y4F4"/>
<dbReference type="Proteomes" id="UP000694390">
    <property type="component" value="Unassembled WGS sequence"/>
</dbReference>
<evidence type="ECO:0000313" key="3">
    <source>
        <dbReference type="Proteomes" id="UP000694390"/>
    </source>
</evidence>
<accession>A0A8C4Y4F4</accession>
<keyword evidence="1" id="KW-0812">Transmembrane</keyword>
<dbReference type="Ensembl" id="ENSGEVT00005019882.1">
    <property type="protein sequence ID" value="ENSGEVP00005018926.1"/>
    <property type="gene ID" value="ENSGEVG00005013395.1"/>
</dbReference>